<dbReference type="GO" id="GO:0070273">
    <property type="term" value="F:phosphatidylinositol-4-phosphate binding"/>
    <property type="evidence" value="ECO:0007669"/>
    <property type="project" value="TreeGrafter"/>
</dbReference>
<dbReference type="PANTHER" id="PTHR16399">
    <property type="entry name" value="GASDERMIN"/>
    <property type="match status" value="1"/>
</dbReference>
<evidence type="ECO:0000256" key="1">
    <source>
        <dbReference type="ARBA" id="ARBA00004308"/>
    </source>
</evidence>
<comment type="caution">
    <text evidence="5">The sequence shown here is derived from an EMBL/GenBank/DDBJ whole genome shotgun (WGS) entry which is preliminary data.</text>
</comment>
<dbReference type="Proteomes" id="UP000527178">
    <property type="component" value="Unassembled WGS sequence"/>
</dbReference>
<accession>A0A7L2LS62</accession>
<dbReference type="PANTHER" id="PTHR16399:SF18">
    <property type="entry name" value="GASDERMIN-A"/>
    <property type="match status" value="1"/>
</dbReference>
<comment type="similarity">
    <text evidence="2">Belongs to the gasdermin family.</text>
</comment>
<evidence type="ECO:0000256" key="3">
    <source>
        <dbReference type="ARBA" id="ARBA00023136"/>
    </source>
</evidence>
<dbReference type="Pfam" id="PF04598">
    <property type="entry name" value="Gasdermin"/>
    <property type="match status" value="1"/>
</dbReference>
<dbReference type="AlphaFoldDB" id="A0A7L2LS62"/>
<evidence type="ECO:0000313" key="5">
    <source>
        <dbReference type="EMBL" id="NXR50456.1"/>
    </source>
</evidence>
<comment type="subcellular location">
    <subcellularLocation>
        <location evidence="1">Endomembrane system</location>
    </subcellularLocation>
</comment>
<protein>
    <submittedName>
        <fullName evidence="5">GSDMA protein</fullName>
    </submittedName>
</protein>
<evidence type="ECO:0000313" key="6">
    <source>
        <dbReference type="Proteomes" id="UP000527178"/>
    </source>
</evidence>
<sequence>RMIKNLTKFIINEMDPSKGFVPVESIADNEHFRPLCLLIKNRKLKRIFHRAPYYQQTEFTLDDVLLPGEDGQHIESLLQDSSPFTLTKSSVDQVDGGLNISLDPATLGLQGGAFLSCVFSIKPKKKSISWKSLVALREREINVDHSFIQQLWTTGTSLYMVTDILEASEEAVYKESTKADGGFMARFYATLSAQGTRENNQGIVIPKGCTLAFRTILLCIRHGTWRKTQVTDGVSFWFAGSSKGKLGEVVEEVKKSCQFFSKLSPDLLLIIFNTIKAVMRDRNLLQELSQKMEEIPEQNDGCKLKTESPDLKDLLSKLQHSPRDHLLLLAEGI</sequence>
<feature type="non-terminal residue" evidence="5">
    <location>
        <position position="333"/>
    </location>
</feature>
<dbReference type="GO" id="GO:0012505">
    <property type="term" value="C:endomembrane system"/>
    <property type="evidence" value="ECO:0007669"/>
    <property type="project" value="UniProtKB-SubCell"/>
</dbReference>
<dbReference type="GO" id="GO:0042742">
    <property type="term" value="P:defense response to bacterium"/>
    <property type="evidence" value="ECO:0007669"/>
    <property type="project" value="TreeGrafter"/>
</dbReference>
<evidence type="ECO:0000256" key="2">
    <source>
        <dbReference type="ARBA" id="ARBA00009279"/>
    </source>
</evidence>
<dbReference type="GO" id="GO:0070269">
    <property type="term" value="P:pyroptotic inflammatory response"/>
    <property type="evidence" value="ECO:0007669"/>
    <property type="project" value="TreeGrafter"/>
</dbReference>
<dbReference type="GO" id="GO:0001786">
    <property type="term" value="F:phosphatidylserine binding"/>
    <property type="evidence" value="ECO:0007669"/>
    <property type="project" value="TreeGrafter"/>
</dbReference>
<feature type="non-terminal residue" evidence="5">
    <location>
        <position position="1"/>
    </location>
</feature>
<dbReference type="GO" id="GO:0005546">
    <property type="term" value="F:phosphatidylinositol-4,5-bisphosphate binding"/>
    <property type="evidence" value="ECO:0007669"/>
    <property type="project" value="TreeGrafter"/>
</dbReference>
<name>A0A7L2LS62_9SYLV</name>
<dbReference type="InterPro" id="IPR040460">
    <property type="entry name" value="Gasdermin_pore"/>
</dbReference>
<gene>
    <name evidence="5" type="primary">Gsdma</name>
    <name evidence="5" type="ORF">HIPICT_R15642</name>
</gene>
<dbReference type="InterPro" id="IPR007677">
    <property type="entry name" value="Gasdermin"/>
</dbReference>
<evidence type="ECO:0000259" key="4">
    <source>
        <dbReference type="Pfam" id="PF04598"/>
    </source>
</evidence>
<keyword evidence="6" id="KW-1185">Reference proteome</keyword>
<organism evidence="5 6">
    <name type="scientific">Hippolais icterina</name>
    <name type="common">icterine warbler</name>
    <dbReference type="NCBI Taxonomy" id="68497"/>
    <lineage>
        <taxon>Eukaryota</taxon>
        <taxon>Metazoa</taxon>
        <taxon>Chordata</taxon>
        <taxon>Craniata</taxon>
        <taxon>Vertebrata</taxon>
        <taxon>Euteleostomi</taxon>
        <taxon>Archelosauria</taxon>
        <taxon>Archosauria</taxon>
        <taxon>Dinosauria</taxon>
        <taxon>Saurischia</taxon>
        <taxon>Theropoda</taxon>
        <taxon>Coelurosauria</taxon>
        <taxon>Aves</taxon>
        <taxon>Neognathae</taxon>
        <taxon>Neoaves</taxon>
        <taxon>Telluraves</taxon>
        <taxon>Australaves</taxon>
        <taxon>Passeriformes</taxon>
        <taxon>Sylvioidea</taxon>
        <taxon>Sylviidae</taxon>
        <taxon>Acrocephalinae</taxon>
        <taxon>Hippolais</taxon>
    </lineage>
</organism>
<reference evidence="5 6" key="1">
    <citation type="submission" date="2019-09" db="EMBL/GenBank/DDBJ databases">
        <title>Bird 10,000 Genomes (B10K) Project - Family phase.</title>
        <authorList>
            <person name="Zhang G."/>
        </authorList>
    </citation>
    <scope>NUCLEOTIDE SEQUENCE [LARGE SCALE GENOMIC DNA]</scope>
    <source>
        <strain evidence="5">B10K-DU-002-18</strain>
        <tissue evidence="5">Muscle</tissue>
    </source>
</reference>
<dbReference type="EMBL" id="VWYN01014840">
    <property type="protein sequence ID" value="NXR50456.1"/>
    <property type="molecule type" value="Genomic_DNA"/>
</dbReference>
<proteinExistence type="inferred from homology"/>
<feature type="domain" description="Gasdermin pore forming" evidence="4">
    <location>
        <begin position="2"/>
        <end position="224"/>
    </location>
</feature>
<keyword evidence="3" id="KW-0472">Membrane</keyword>